<dbReference type="RefSeq" id="WP_116756716.1">
    <property type="nucleotide sequence ID" value="NZ_JBHUEX010000001.1"/>
</dbReference>
<dbReference type="InterPro" id="IPR012467">
    <property type="entry name" value="DUF1684"/>
</dbReference>
<organism evidence="1 2">
    <name type="scientific">Amnibacterium flavum</name>
    <dbReference type="NCBI Taxonomy" id="2173173"/>
    <lineage>
        <taxon>Bacteria</taxon>
        <taxon>Bacillati</taxon>
        <taxon>Actinomycetota</taxon>
        <taxon>Actinomycetes</taxon>
        <taxon>Micrococcales</taxon>
        <taxon>Microbacteriaceae</taxon>
        <taxon>Amnibacterium</taxon>
    </lineage>
</organism>
<proteinExistence type="predicted"/>
<dbReference type="Proteomes" id="UP000244893">
    <property type="component" value="Unassembled WGS sequence"/>
</dbReference>
<protein>
    <submittedName>
        <fullName evidence="1">DUF1684 domain-containing protein</fullName>
    </submittedName>
</protein>
<evidence type="ECO:0000313" key="2">
    <source>
        <dbReference type="Proteomes" id="UP000244893"/>
    </source>
</evidence>
<comment type="caution">
    <text evidence="1">The sequence shown here is derived from an EMBL/GenBank/DDBJ whole genome shotgun (WGS) entry which is preliminary data.</text>
</comment>
<dbReference type="AlphaFoldDB" id="A0A2V1HNJ4"/>
<reference evidence="1 2" key="1">
    <citation type="submission" date="2018-05" db="EMBL/GenBank/DDBJ databases">
        <title>Amnibacterium sp. M8JJ-5, whole genome shotgun sequence.</title>
        <authorList>
            <person name="Tuo L."/>
        </authorList>
    </citation>
    <scope>NUCLEOTIDE SEQUENCE [LARGE SCALE GENOMIC DNA]</scope>
    <source>
        <strain evidence="1 2">M8JJ-5</strain>
    </source>
</reference>
<dbReference type="OrthoDB" id="5493262at2"/>
<dbReference type="PANTHER" id="PTHR41913">
    <property type="entry name" value="DUF1684 DOMAIN-CONTAINING PROTEIN"/>
    <property type="match status" value="1"/>
</dbReference>
<dbReference type="EMBL" id="QEOP01000002">
    <property type="protein sequence ID" value="PVZ94203.1"/>
    <property type="molecule type" value="Genomic_DNA"/>
</dbReference>
<keyword evidence="2" id="KW-1185">Reference proteome</keyword>
<name>A0A2V1HNJ4_9MICO</name>
<dbReference type="Pfam" id="PF07920">
    <property type="entry name" value="DUF1684"/>
    <property type="match status" value="1"/>
</dbReference>
<accession>A0A2V1HNJ4</accession>
<gene>
    <name evidence="1" type="ORF">DDQ50_10695</name>
</gene>
<evidence type="ECO:0000313" key="1">
    <source>
        <dbReference type="EMBL" id="PVZ94203.1"/>
    </source>
</evidence>
<dbReference type="PANTHER" id="PTHR41913:SF1">
    <property type="entry name" value="DUF1684 DOMAIN-CONTAINING PROTEIN"/>
    <property type="match status" value="1"/>
</dbReference>
<sequence>MTTDEYESNPTGPLVSDAELDRRLKARRVENAVSAFGPLALVNSQRIDAPQPVWGVPGLWSPLPDGQSGLLVTAEASDGILVDGDPVDGDVIVAGADAMVASTLVFDDHTRGTVVRVEDGGYALRVWDSRSEAVDGFQGIAAFDYDPAWVVPARLDGDEVTFEREGESHTLEVRREGKALQLIFSDATSGVSSYSMGRFLFFPPSEDGEIELDFNRAVLPPCAFSYQFSCPIPPARNRLDFEIAAGEKTVLTVDGDGLH</sequence>